<evidence type="ECO:0000256" key="1">
    <source>
        <dbReference type="SAM" id="MobiDB-lite"/>
    </source>
</evidence>
<feature type="region of interest" description="Disordered" evidence="1">
    <location>
        <begin position="35"/>
        <end position="54"/>
    </location>
</feature>
<name>A0A2U8WBE1_9HYPH</name>
<keyword evidence="3" id="KW-1185">Reference proteome</keyword>
<dbReference type="KEGG" id="mets:DK389_22530"/>
<dbReference type="Proteomes" id="UP000245926">
    <property type="component" value="Chromosome"/>
</dbReference>
<gene>
    <name evidence="2" type="ORF">DK389_22530</name>
</gene>
<dbReference type="EMBL" id="CP029550">
    <property type="protein sequence ID" value="AWN42770.1"/>
    <property type="molecule type" value="Genomic_DNA"/>
</dbReference>
<protein>
    <submittedName>
        <fullName evidence="2">Uncharacterized protein</fullName>
    </submittedName>
</protein>
<proteinExistence type="predicted"/>
<dbReference type="OrthoDB" id="8001224at2"/>
<organism evidence="2 3">
    <name type="scientific">Methylobacterium durans</name>
    <dbReference type="NCBI Taxonomy" id="2202825"/>
    <lineage>
        <taxon>Bacteria</taxon>
        <taxon>Pseudomonadati</taxon>
        <taxon>Pseudomonadota</taxon>
        <taxon>Alphaproteobacteria</taxon>
        <taxon>Hyphomicrobiales</taxon>
        <taxon>Methylobacteriaceae</taxon>
        <taxon>Methylobacterium</taxon>
    </lineage>
</organism>
<dbReference type="AlphaFoldDB" id="A0A2U8WBE1"/>
<evidence type="ECO:0000313" key="3">
    <source>
        <dbReference type="Proteomes" id="UP000245926"/>
    </source>
</evidence>
<evidence type="ECO:0000313" key="2">
    <source>
        <dbReference type="EMBL" id="AWN42770.1"/>
    </source>
</evidence>
<reference evidence="3" key="1">
    <citation type="submission" date="2018-05" db="EMBL/GenBank/DDBJ databases">
        <title>Complete Genome Sequence of Methylobacterium sp. 17SD2-17.</title>
        <authorList>
            <person name="Srinivasan S."/>
        </authorList>
    </citation>
    <scope>NUCLEOTIDE SEQUENCE [LARGE SCALE GENOMIC DNA]</scope>
    <source>
        <strain evidence="3">17SD2-17</strain>
    </source>
</reference>
<sequence length="62" mass="6814">MAAREQLLAALRVILTEGQDPRAVIAHAIEDVERETAKRQAPQEAPGPYAPNAWSMYAGRVQ</sequence>
<dbReference type="RefSeq" id="WP_109892944.1">
    <property type="nucleotide sequence ID" value="NZ_CP029550.1"/>
</dbReference>
<accession>A0A2U8WBE1</accession>